<evidence type="ECO:0000256" key="3">
    <source>
        <dbReference type="ARBA" id="ARBA00022490"/>
    </source>
</evidence>
<evidence type="ECO:0000256" key="1">
    <source>
        <dbReference type="ARBA" id="ARBA00004138"/>
    </source>
</evidence>
<dbReference type="GO" id="GO:0005737">
    <property type="term" value="C:cytoplasm"/>
    <property type="evidence" value="ECO:0007669"/>
    <property type="project" value="UniProtKB-SubCell"/>
</dbReference>
<keyword evidence="3" id="KW-0963">Cytoplasm</keyword>
<reference evidence="7" key="1">
    <citation type="submission" date="2018-05" db="EMBL/GenBank/DDBJ databases">
        <authorList>
            <person name="Lanie J.A."/>
            <person name="Ng W.-L."/>
            <person name="Kazmierczak K.M."/>
            <person name="Andrzejewski T.M."/>
            <person name="Davidsen T.M."/>
            <person name="Wayne K.J."/>
            <person name="Tettelin H."/>
            <person name="Glass J.I."/>
            <person name="Rusch D."/>
            <person name="Podicherti R."/>
            <person name="Tsui H.-C.T."/>
            <person name="Winkler M.E."/>
        </authorList>
    </citation>
    <scope>NUCLEOTIDE SEQUENCE</scope>
</reference>
<feature type="non-terminal residue" evidence="7">
    <location>
        <position position="1"/>
    </location>
</feature>
<feature type="non-terminal residue" evidence="7">
    <location>
        <position position="264"/>
    </location>
</feature>
<dbReference type="Gene3D" id="2.60.40.10">
    <property type="entry name" value="Immunoglobulins"/>
    <property type="match status" value="2"/>
</dbReference>
<comment type="subcellular location">
    <subcellularLocation>
        <location evidence="1">Cell projection</location>
        <location evidence="1">Cilium</location>
    </subcellularLocation>
    <subcellularLocation>
        <location evidence="2">Cytoplasm</location>
    </subcellularLocation>
</comment>
<keyword evidence="5" id="KW-0966">Cell projection</keyword>
<keyword evidence="4" id="KW-0969">Cilium</keyword>
<gene>
    <name evidence="7" type="ORF">METZ01_LOCUS434252</name>
</gene>
<accession>A0A382YFX7</accession>
<feature type="domain" description="HYDIN/VesB/CFA65-like Ig-like" evidence="6">
    <location>
        <begin position="7"/>
        <end position="96"/>
    </location>
</feature>
<dbReference type="NCBIfam" id="NF012200">
    <property type="entry name" value="choice_anch_D"/>
    <property type="match status" value="2"/>
</dbReference>
<dbReference type="InterPro" id="IPR013783">
    <property type="entry name" value="Ig-like_fold"/>
</dbReference>
<proteinExistence type="predicted"/>
<dbReference type="AlphaFoldDB" id="A0A382YFX7"/>
<evidence type="ECO:0000313" key="7">
    <source>
        <dbReference type="EMBL" id="SVD81398.1"/>
    </source>
</evidence>
<sequence length="264" mass="28237">AFSGTIALATASLDFGYVTEGAEAQLEFRIYNQGVADLVLTSISLVTEFFSLTPEQAVIVPGDSAEVAMTFAPQAVQVYNDTITILSDDPYSPVNTVILTGSAINEFADIVVSGNGSDSLFYYQFPFTRLGESRTLALEVINIGTPDLEMEEIILEGDPEFAADVEAAILEFMDTLDMAVTYTPSVTGTNTATLTFGSNDPDEPAYVLELFGQAAENIILFVPSEYPTIMAAVDSAYQLDTVEVAPGTYSTPVDLGIKNLVIRG</sequence>
<evidence type="ECO:0000259" key="6">
    <source>
        <dbReference type="Pfam" id="PF22544"/>
    </source>
</evidence>
<evidence type="ECO:0000256" key="4">
    <source>
        <dbReference type="ARBA" id="ARBA00023069"/>
    </source>
</evidence>
<evidence type="ECO:0000256" key="2">
    <source>
        <dbReference type="ARBA" id="ARBA00004496"/>
    </source>
</evidence>
<protein>
    <recommendedName>
        <fullName evidence="6">HYDIN/VesB/CFA65-like Ig-like domain-containing protein</fullName>
    </recommendedName>
</protein>
<organism evidence="7">
    <name type="scientific">marine metagenome</name>
    <dbReference type="NCBI Taxonomy" id="408172"/>
    <lineage>
        <taxon>unclassified sequences</taxon>
        <taxon>metagenomes</taxon>
        <taxon>ecological metagenomes</taxon>
    </lineage>
</organism>
<name>A0A382YFX7_9ZZZZ</name>
<evidence type="ECO:0000256" key="5">
    <source>
        <dbReference type="ARBA" id="ARBA00023273"/>
    </source>
</evidence>
<dbReference type="SUPFAM" id="SSF51126">
    <property type="entry name" value="Pectin lyase-like"/>
    <property type="match status" value="1"/>
</dbReference>
<dbReference type="Pfam" id="PF22544">
    <property type="entry name" value="HYDIN_VesB_CFA65-like_Ig"/>
    <property type="match status" value="1"/>
</dbReference>
<dbReference type="EMBL" id="UINC01174998">
    <property type="protein sequence ID" value="SVD81398.1"/>
    <property type="molecule type" value="Genomic_DNA"/>
</dbReference>
<dbReference type="InterPro" id="IPR053879">
    <property type="entry name" value="HYDIN_VesB_CFA65-like_Ig"/>
</dbReference>
<dbReference type="InterPro" id="IPR011050">
    <property type="entry name" value="Pectin_lyase_fold/virulence"/>
</dbReference>
<dbReference type="GO" id="GO:0005929">
    <property type="term" value="C:cilium"/>
    <property type="evidence" value="ECO:0007669"/>
    <property type="project" value="UniProtKB-SubCell"/>
</dbReference>